<evidence type="ECO:0000256" key="1">
    <source>
        <dbReference type="SAM" id="MobiDB-lite"/>
    </source>
</evidence>
<dbReference type="Proteomes" id="UP000550707">
    <property type="component" value="Unassembled WGS sequence"/>
</dbReference>
<feature type="compositionally biased region" description="Polar residues" evidence="1">
    <location>
        <begin position="38"/>
        <end position="47"/>
    </location>
</feature>
<evidence type="ECO:0000313" key="3">
    <source>
        <dbReference type="Proteomes" id="UP000550707"/>
    </source>
</evidence>
<protein>
    <submittedName>
        <fullName evidence="2">Uncharacterized protein</fullName>
    </submittedName>
</protein>
<evidence type="ECO:0000313" key="2">
    <source>
        <dbReference type="EMBL" id="KAF6471704.1"/>
    </source>
</evidence>
<name>A0A7J8HH80_MOLMO</name>
<comment type="caution">
    <text evidence="2">The sequence shown here is derived from an EMBL/GenBank/DDBJ whole genome shotgun (WGS) entry which is preliminary data.</text>
</comment>
<accession>A0A7J8HH80</accession>
<organism evidence="2 3">
    <name type="scientific">Molossus molossus</name>
    <name type="common">Pallas' mastiff bat</name>
    <name type="synonym">Vespertilio molossus</name>
    <dbReference type="NCBI Taxonomy" id="27622"/>
    <lineage>
        <taxon>Eukaryota</taxon>
        <taxon>Metazoa</taxon>
        <taxon>Chordata</taxon>
        <taxon>Craniata</taxon>
        <taxon>Vertebrata</taxon>
        <taxon>Euteleostomi</taxon>
        <taxon>Mammalia</taxon>
        <taxon>Eutheria</taxon>
        <taxon>Laurasiatheria</taxon>
        <taxon>Chiroptera</taxon>
        <taxon>Yangochiroptera</taxon>
        <taxon>Molossidae</taxon>
        <taxon>Molossus</taxon>
    </lineage>
</organism>
<sequence>MQRVILPASEKFYTRVTFLATSRLHEGGPRPKPRSAEFSRSPSSENPRSVLGRGVRVRACTRLGRWCAEGEPRTCCPPSAGECARHAGTRGRPGVHSFCWRPVKSMKFLFLGGKEKQPSIRDSALILAAKIEGKESSLFSRDQTYSFKKTATPNKTLPAACSDCSFSDRIGAVSLRNEKSPPRPQ</sequence>
<dbReference type="EMBL" id="JACASF010000006">
    <property type="protein sequence ID" value="KAF6471704.1"/>
    <property type="molecule type" value="Genomic_DNA"/>
</dbReference>
<feature type="compositionally biased region" description="Basic and acidic residues" evidence="1">
    <location>
        <begin position="24"/>
        <end position="37"/>
    </location>
</feature>
<feature type="region of interest" description="Disordered" evidence="1">
    <location>
        <begin position="24"/>
        <end position="50"/>
    </location>
</feature>
<proteinExistence type="predicted"/>
<keyword evidence="3" id="KW-1185">Reference proteome</keyword>
<reference evidence="2 3" key="1">
    <citation type="journal article" date="2020" name="Nature">
        <title>Six reference-quality genomes reveal evolution of bat adaptations.</title>
        <authorList>
            <person name="Jebb D."/>
            <person name="Huang Z."/>
            <person name="Pippel M."/>
            <person name="Hughes G.M."/>
            <person name="Lavrichenko K."/>
            <person name="Devanna P."/>
            <person name="Winkler S."/>
            <person name="Jermiin L.S."/>
            <person name="Skirmuntt E.C."/>
            <person name="Katzourakis A."/>
            <person name="Burkitt-Gray L."/>
            <person name="Ray D.A."/>
            <person name="Sullivan K.A.M."/>
            <person name="Roscito J.G."/>
            <person name="Kirilenko B.M."/>
            <person name="Davalos L.M."/>
            <person name="Corthals A.P."/>
            <person name="Power M.L."/>
            <person name="Jones G."/>
            <person name="Ransome R.D."/>
            <person name="Dechmann D.K.N."/>
            <person name="Locatelli A.G."/>
            <person name="Puechmaille S.J."/>
            <person name="Fedrigo O."/>
            <person name="Jarvis E.D."/>
            <person name="Hiller M."/>
            <person name="Vernes S.C."/>
            <person name="Myers E.W."/>
            <person name="Teeling E.C."/>
        </authorList>
    </citation>
    <scope>NUCLEOTIDE SEQUENCE [LARGE SCALE GENOMIC DNA]</scope>
    <source>
        <strain evidence="2">MMolMol1</strain>
        <tissue evidence="2">Muscle</tissue>
    </source>
</reference>
<dbReference type="AlphaFoldDB" id="A0A7J8HH80"/>
<gene>
    <name evidence="2" type="ORF">HJG59_011071</name>
</gene>
<dbReference type="InParanoid" id="A0A7J8HH80"/>